<evidence type="ECO:0000256" key="1">
    <source>
        <dbReference type="SAM" id="MobiDB-lite"/>
    </source>
</evidence>
<dbReference type="AlphaFoldDB" id="A0A9K3D4N9"/>
<dbReference type="EMBL" id="BDIP01004627">
    <property type="protein sequence ID" value="GIQ89034.1"/>
    <property type="molecule type" value="Genomic_DNA"/>
</dbReference>
<reference evidence="2 3" key="1">
    <citation type="journal article" date="2018" name="PLoS ONE">
        <title>The draft genome of Kipferlia bialata reveals reductive genome evolution in fornicate parasites.</title>
        <authorList>
            <person name="Tanifuji G."/>
            <person name="Takabayashi S."/>
            <person name="Kume K."/>
            <person name="Takagi M."/>
            <person name="Nakayama T."/>
            <person name="Kamikawa R."/>
            <person name="Inagaki Y."/>
            <person name="Hashimoto T."/>
        </authorList>
    </citation>
    <scope>NUCLEOTIDE SEQUENCE [LARGE SCALE GENOMIC DNA]</scope>
    <source>
        <strain evidence="2">NY0173</strain>
    </source>
</reference>
<feature type="compositionally biased region" description="Basic and acidic residues" evidence="1">
    <location>
        <begin position="16"/>
        <end position="36"/>
    </location>
</feature>
<dbReference type="Proteomes" id="UP000265618">
    <property type="component" value="Unassembled WGS sequence"/>
</dbReference>
<organism evidence="2 3">
    <name type="scientific">Kipferlia bialata</name>
    <dbReference type="NCBI Taxonomy" id="797122"/>
    <lineage>
        <taxon>Eukaryota</taxon>
        <taxon>Metamonada</taxon>
        <taxon>Carpediemonas-like organisms</taxon>
        <taxon>Kipferlia</taxon>
    </lineage>
</organism>
<protein>
    <submittedName>
        <fullName evidence="2">Uncharacterized protein</fullName>
    </submittedName>
</protein>
<evidence type="ECO:0000313" key="2">
    <source>
        <dbReference type="EMBL" id="GIQ89034.1"/>
    </source>
</evidence>
<evidence type="ECO:0000313" key="3">
    <source>
        <dbReference type="Proteomes" id="UP000265618"/>
    </source>
</evidence>
<comment type="caution">
    <text evidence="2">The sequence shown here is derived from an EMBL/GenBank/DDBJ whole genome shotgun (WGS) entry which is preliminary data.</text>
</comment>
<feature type="non-terminal residue" evidence="2">
    <location>
        <position position="73"/>
    </location>
</feature>
<proteinExistence type="predicted"/>
<sequence>MTPSVGDRAPTPGDVTMKERDLGEERRISDTKMESVRQDLAEETRCRSTITSLLDSTKVCAAEEGVRKLAQIH</sequence>
<feature type="region of interest" description="Disordered" evidence="1">
    <location>
        <begin position="1"/>
        <end position="36"/>
    </location>
</feature>
<name>A0A9K3D4N9_9EUKA</name>
<accession>A0A9K3D4N9</accession>
<keyword evidence="3" id="KW-1185">Reference proteome</keyword>
<gene>
    <name evidence="2" type="ORF">KIPB_011412</name>
</gene>